<dbReference type="OrthoDB" id="428768at2759"/>
<evidence type="ECO:0000259" key="5">
    <source>
        <dbReference type="Pfam" id="PF04828"/>
    </source>
</evidence>
<dbReference type="EMBL" id="SGPK01000330">
    <property type="protein sequence ID" value="THH04577.1"/>
    <property type="molecule type" value="Genomic_DNA"/>
</dbReference>
<proteinExistence type="inferred from homology"/>
<comment type="caution">
    <text evidence="6">The sequence shown here is derived from an EMBL/GenBank/DDBJ whole genome shotgun (WGS) entry which is preliminary data.</text>
</comment>
<evidence type="ECO:0000313" key="7">
    <source>
        <dbReference type="Proteomes" id="UP000308199"/>
    </source>
</evidence>
<protein>
    <recommendedName>
        <fullName evidence="5">CENP-V/GFA domain-containing protein</fullName>
    </recommendedName>
</protein>
<sequence length="192" mass="20464">MAAAAAAAATAATAESDTGGAGCALESEWEVPTRCHCANCKKFTGTAFSTNILFPEASVAITKGSQFHNVYIDAAQSSGIALYRHFCARCSSPLFISRSPDGAKVTNAEASTQTGVLDPSLSKKEKAMVSAFYSALDDCADVVQPEDINGHVERVAKVPVIEFHVRDRLAWVEELKEAKQVYTSTTKPGRED</sequence>
<evidence type="ECO:0000256" key="1">
    <source>
        <dbReference type="ARBA" id="ARBA00005495"/>
    </source>
</evidence>
<dbReference type="Proteomes" id="UP000308199">
    <property type="component" value="Unassembled WGS sequence"/>
</dbReference>
<evidence type="ECO:0000256" key="3">
    <source>
        <dbReference type="ARBA" id="ARBA00022833"/>
    </source>
</evidence>
<name>A0A4S4L0L4_9AGAM</name>
<gene>
    <name evidence="6" type="ORF">EW145_g5410</name>
</gene>
<evidence type="ECO:0000256" key="2">
    <source>
        <dbReference type="ARBA" id="ARBA00022723"/>
    </source>
</evidence>
<dbReference type="InterPro" id="IPR011057">
    <property type="entry name" value="Mss4-like_sf"/>
</dbReference>
<dbReference type="Gene3D" id="3.90.1590.10">
    <property type="entry name" value="glutathione-dependent formaldehyde- activating enzyme (gfa)"/>
    <property type="match status" value="1"/>
</dbReference>
<evidence type="ECO:0000313" key="6">
    <source>
        <dbReference type="EMBL" id="THH04577.1"/>
    </source>
</evidence>
<feature type="domain" description="CENP-V/GFA" evidence="5">
    <location>
        <begin position="32"/>
        <end position="122"/>
    </location>
</feature>
<dbReference type="Pfam" id="PF04828">
    <property type="entry name" value="GFA"/>
    <property type="match status" value="1"/>
</dbReference>
<dbReference type="PANTHER" id="PTHR33337:SF40">
    <property type="entry name" value="CENP-V_GFA DOMAIN-CONTAINING PROTEIN-RELATED"/>
    <property type="match status" value="1"/>
</dbReference>
<keyword evidence="7" id="KW-1185">Reference proteome</keyword>
<dbReference type="GO" id="GO:0016846">
    <property type="term" value="F:carbon-sulfur lyase activity"/>
    <property type="evidence" value="ECO:0007669"/>
    <property type="project" value="InterPro"/>
</dbReference>
<dbReference type="PANTHER" id="PTHR33337">
    <property type="entry name" value="GFA DOMAIN-CONTAINING PROTEIN"/>
    <property type="match status" value="1"/>
</dbReference>
<keyword evidence="3" id="KW-0862">Zinc</keyword>
<dbReference type="InterPro" id="IPR006913">
    <property type="entry name" value="CENP-V/GFA"/>
</dbReference>
<keyword evidence="2" id="KW-0479">Metal-binding</keyword>
<accession>A0A4S4L0L4</accession>
<keyword evidence="4" id="KW-0456">Lyase</keyword>
<reference evidence="6 7" key="1">
    <citation type="submission" date="2019-02" db="EMBL/GenBank/DDBJ databases">
        <title>Genome sequencing of the rare red list fungi Phellinidium pouzarii.</title>
        <authorList>
            <person name="Buettner E."/>
            <person name="Kellner H."/>
        </authorList>
    </citation>
    <scope>NUCLEOTIDE SEQUENCE [LARGE SCALE GENOMIC DNA]</scope>
    <source>
        <strain evidence="6 7">DSM 108285</strain>
    </source>
</reference>
<evidence type="ECO:0000256" key="4">
    <source>
        <dbReference type="ARBA" id="ARBA00023239"/>
    </source>
</evidence>
<dbReference type="SUPFAM" id="SSF51316">
    <property type="entry name" value="Mss4-like"/>
    <property type="match status" value="1"/>
</dbReference>
<comment type="similarity">
    <text evidence="1">Belongs to the Gfa family.</text>
</comment>
<dbReference type="GO" id="GO:0046872">
    <property type="term" value="F:metal ion binding"/>
    <property type="evidence" value="ECO:0007669"/>
    <property type="project" value="UniProtKB-KW"/>
</dbReference>
<organism evidence="6 7">
    <name type="scientific">Phellinidium pouzarii</name>
    <dbReference type="NCBI Taxonomy" id="167371"/>
    <lineage>
        <taxon>Eukaryota</taxon>
        <taxon>Fungi</taxon>
        <taxon>Dikarya</taxon>
        <taxon>Basidiomycota</taxon>
        <taxon>Agaricomycotina</taxon>
        <taxon>Agaricomycetes</taxon>
        <taxon>Hymenochaetales</taxon>
        <taxon>Hymenochaetaceae</taxon>
        <taxon>Phellinidium</taxon>
    </lineage>
</organism>
<dbReference type="AlphaFoldDB" id="A0A4S4L0L4"/>